<evidence type="ECO:0000313" key="2">
    <source>
        <dbReference type="Proteomes" id="UP001595921"/>
    </source>
</evidence>
<evidence type="ECO:0008006" key="3">
    <source>
        <dbReference type="Google" id="ProtNLM"/>
    </source>
</evidence>
<dbReference type="EMBL" id="JBHSDS010000005">
    <property type="protein sequence ID" value="MFC4357896.1"/>
    <property type="molecule type" value="Genomic_DNA"/>
</dbReference>
<sequence>MRDFSKRQYLKYAGLGLAAMTLGVGGTAGSVAARHGAPVDAPLVAPQFDGRILDYERDDDGEVQFDFRGIRFRTSDDDIDLDDVDSGVSFETNRRDDHLQLLVDRGGVQLDLDVADDGDRIDLTMAVGDEYLDFEFDDRDREVDLTVSGSGVTFEDASARIEYQGDAITLDWDGDDGDLDISGDVSLRLRTDRRDIDFEYRDDDVAVDFRDEELDYVGEDVTIEWRMNRGRRDDDFEARLRR</sequence>
<accession>A0ABD5PAH0</accession>
<dbReference type="RefSeq" id="WP_267624626.1">
    <property type="nucleotide sequence ID" value="NZ_JAODIW010000009.1"/>
</dbReference>
<name>A0ABD5PAH0_9EURY</name>
<proteinExistence type="predicted"/>
<dbReference type="PROSITE" id="PS51318">
    <property type="entry name" value="TAT"/>
    <property type="match status" value="1"/>
</dbReference>
<protein>
    <recommendedName>
        <fullName evidence="3">Adhesin domain-containing protein</fullName>
    </recommendedName>
</protein>
<reference evidence="1 2" key="1">
    <citation type="journal article" date="2019" name="Int. J. Syst. Evol. Microbiol.">
        <title>The Global Catalogue of Microorganisms (GCM) 10K type strain sequencing project: providing services to taxonomists for standard genome sequencing and annotation.</title>
        <authorList>
            <consortium name="The Broad Institute Genomics Platform"/>
            <consortium name="The Broad Institute Genome Sequencing Center for Infectious Disease"/>
            <person name="Wu L."/>
            <person name="Ma J."/>
        </authorList>
    </citation>
    <scope>NUCLEOTIDE SEQUENCE [LARGE SCALE GENOMIC DNA]</scope>
    <source>
        <strain evidence="1 2">CGMCC 1.12553</strain>
    </source>
</reference>
<comment type="caution">
    <text evidence="1">The sequence shown here is derived from an EMBL/GenBank/DDBJ whole genome shotgun (WGS) entry which is preliminary data.</text>
</comment>
<keyword evidence="2" id="KW-1185">Reference proteome</keyword>
<evidence type="ECO:0000313" key="1">
    <source>
        <dbReference type="EMBL" id="MFC4357896.1"/>
    </source>
</evidence>
<organism evidence="1 2">
    <name type="scientific">Halobium salinum</name>
    <dbReference type="NCBI Taxonomy" id="1364940"/>
    <lineage>
        <taxon>Archaea</taxon>
        <taxon>Methanobacteriati</taxon>
        <taxon>Methanobacteriota</taxon>
        <taxon>Stenosarchaea group</taxon>
        <taxon>Halobacteria</taxon>
        <taxon>Halobacteriales</taxon>
        <taxon>Haloferacaceae</taxon>
        <taxon>Halobium</taxon>
    </lineage>
</organism>
<dbReference type="Proteomes" id="UP001595921">
    <property type="component" value="Unassembled WGS sequence"/>
</dbReference>
<dbReference type="AlphaFoldDB" id="A0ABD5PAH0"/>
<dbReference type="InterPro" id="IPR006311">
    <property type="entry name" value="TAT_signal"/>
</dbReference>
<gene>
    <name evidence="1" type="ORF">ACFO0N_08030</name>
</gene>